<gene>
    <name evidence="2" type="ORF">QJ522_05595</name>
</gene>
<dbReference type="Gene3D" id="2.130.10.130">
    <property type="entry name" value="Integrin alpha, N-terminal"/>
    <property type="match status" value="1"/>
</dbReference>
<keyword evidence="1" id="KW-0732">Signal</keyword>
<proteinExistence type="predicted"/>
<evidence type="ECO:0000256" key="1">
    <source>
        <dbReference type="ARBA" id="ARBA00022729"/>
    </source>
</evidence>
<evidence type="ECO:0000313" key="3">
    <source>
        <dbReference type="Proteomes" id="UP001431776"/>
    </source>
</evidence>
<dbReference type="RefSeq" id="WP_349243919.1">
    <property type="nucleotide sequence ID" value="NZ_JASCXX010000005.1"/>
</dbReference>
<name>A0AAW6TS40_9BACT</name>
<dbReference type="Proteomes" id="UP001431776">
    <property type="component" value="Unassembled WGS sequence"/>
</dbReference>
<comment type="caution">
    <text evidence="2">The sequence shown here is derived from an EMBL/GenBank/DDBJ whole genome shotgun (WGS) entry which is preliminary data.</text>
</comment>
<sequence>MRHIHIPHPGRPTRILALAAVFLAGVASPSLTQGRVPLTFEARTIETQAVLWWARAPGDVDGDGLLDLLLQDNNGHGGVLCWYRTHDDGTRWTRHRIAEKAPNGGPFAAGALDAADINHDGRLDVLGLSHPGEWKQAGAPTEIYWYENPAPAGDPAIDAWTPHRIGSVPAFVKDLKLTDFNGDGKVDLVAITFVGNRFHVFRQDSPTTWTKVQDFAIPNLHEGLDVGDITGNGLPDVATNGYWVENPGGDLTGAWIVRSIDEKWHNQTGDWSRNATKVFCRDITGDGRAEVFLSHSERAGYPVAWYHAEDPRQGPWTEHVITDKLVAVHTLQVFDFDGDGRYDVLTGMNMSRAQALGATTFPAIVFRNRGDNLAWDEILLSDDGIYNGQVGDLQGDGRLDIFRLPTHDATVFEVLVNTSRPLRNR</sequence>
<dbReference type="SUPFAM" id="SSF69318">
    <property type="entry name" value="Integrin alpha N-terminal domain"/>
    <property type="match status" value="1"/>
</dbReference>
<dbReference type="PANTHER" id="PTHR44103:SF1">
    <property type="entry name" value="PROPROTEIN CONVERTASE P"/>
    <property type="match status" value="1"/>
</dbReference>
<organism evidence="2 3">
    <name type="scientific">Anaerobaca lacustris</name>
    <dbReference type="NCBI Taxonomy" id="3044600"/>
    <lineage>
        <taxon>Bacteria</taxon>
        <taxon>Pseudomonadati</taxon>
        <taxon>Planctomycetota</taxon>
        <taxon>Phycisphaerae</taxon>
        <taxon>Sedimentisphaerales</taxon>
        <taxon>Anaerobacaceae</taxon>
        <taxon>Anaerobaca</taxon>
    </lineage>
</organism>
<reference evidence="2" key="1">
    <citation type="submission" date="2023-05" db="EMBL/GenBank/DDBJ databases">
        <title>Anaerotaeda fermentans gen. nov., sp. nov., a novel anaerobic planctomycete of the new family within the order Sedimentisphaerales isolated from Taman Peninsula, Russia.</title>
        <authorList>
            <person name="Khomyakova M.A."/>
            <person name="Merkel A.Y."/>
            <person name="Slobodkin A.I."/>
        </authorList>
    </citation>
    <scope>NUCLEOTIDE SEQUENCE</scope>
    <source>
        <strain evidence="2">M17dextr</strain>
    </source>
</reference>
<protein>
    <submittedName>
        <fullName evidence="2">VCBS repeat-containing protein</fullName>
    </submittedName>
</protein>
<dbReference type="Pfam" id="PF13517">
    <property type="entry name" value="FG-GAP_3"/>
    <property type="match status" value="3"/>
</dbReference>
<accession>A0AAW6TS40</accession>
<dbReference type="AlphaFoldDB" id="A0AAW6TS40"/>
<dbReference type="InterPro" id="IPR028994">
    <property type="entry name" value="Integrin_alpha_N"/>
</dbReference>
<dbReference type="PANTHER" id="PTHR44103">
    <property type="entry name" value="PROPROTEIN CONVERTASE P"/>
    <property type="match status" value="1"/>
</dbReference>
<dbReference type="EMBL" id="JASCXX010000005">
    <property type="protein sequence ID" value="MDI6448508.1"/>
    <property type="molecule type" value="Genomic_DNA"/>
</dbReference>
<keyword evidence="3" id="KW-1185">Reference proteome</keyword>
<evidence type="ECO:0000313" key="2">
    <source>
        <dbReference type="EMBL" id="MDI6448508.1"/>
    </source>
</evidence>
<dbReference type="InterPro" id="IPR013517">
    <property type="entry name" value="FG-GAP"/>
</dbReference>